<dbReference type="OrthoDB" id="319163at2759"/>
<evidence type="ECO:0000313" key="2">
    <source>
        <dbReference type="Proteomes" id="UP000187209"/>
    </source>
</evidence>
<organism evidence="1 2">
    <name type="scientific">Stentor coeruleus</name>
    <dbReference type="NCBI Taxonomy" id="5963"/>
    <lineage>
        <taxon>Eukaryota</taxon>
        <taxon>Sar</taxon>
        <taxon>Alveolata</taxon>
        <taxon>Ciliophora</taxon>
        <taxon>Postciliodesmatophora</taxon>
        <taxon>Heterotrichea</taxon>
        <taxon>Heterotrichida</taxon>
        <taxon>Stentoridae</taxon>
        <taxon>Stentor</taxon>
    </lineage>
</organism>
<dbReference type="EMBL" id="MPUH01000082">
    <property type="protein sequence ID" value="OMJ91368.1"/>
    <property type="molecule type" value="Genomic_DNA"/>
</dbReference>
<evidence type="ECO:0000313" key="1">
    <source>
        <dbReference type="EMBL" id="OMJ91368.1"/>
    </source>
</evidence>
<dbReference type="AlphaFoldDB" id="A0A1R2CQT7"/>
<reference evidence="1 2" key="1">
    <citation type="submission" date="2016-11" db="EMBL/GenBank/DDBJ databases">
        <title>The macronuclear genome of Stentor coeruleus: a giant cell with tiny introns.</title>
        <authorList>
            <person name="Slabodnick M."/>
            <person name="Ruby J.G."/>
            <person name="Reiff S.B."/>
            <person name="Swart E.C."/>
            <person name="Gosai S."/>
            <person name="Prabakaran S."/>
            <person name="Witkowska E."/>
            <person name="Larue G.E."/>
            <person name="Fisher S."/>
            <person name="Freeman R.M."/>
            <person name="Gunawardena J."/>
            <person name="Chu W."/>
            <person name="Stover N.A."/>
            <person name="Gregory B.D."/>
            <person name="Nowacki M."/>
            <person name="Derisi J."/>
            <person name="Roy S.W."/>
            <person name="Marshall W.F."/>
            <person name="Sood P."/>
        </authorList>
    </citation>
    <scope>NUCLEOTIDE SEQUENCE [LARGE SCALE GENOMIC DNA]</scope>
    <source>
        <strain evidence="1">WM001</strain>
    </source>
</reference>
<comment type="caution">
    <text evidence="1">The sequence shown here is derived from an EMBL/GenBank/DDBJ whole genome shotgun (WGS) entry which is preliminary data.</text>
</comment>
<proteinExistence type="predicted"/>
<accession>A0A1R2CQT7</accession>
<protein>
    <submittedName>
        <fullName evidence="1">Uncharacterized protein</fullName>
    </submittedName>
</protein>
<name>A0A1R2CQT7_9CILI</name>
<sequence length="72" mass="8665">MADYNAPDEDKEIECFTKLQQKLDKVKNYRSNNQKRMIILKEEMRKVRDHMENINLQQNLAINKVISGRRKT</sequence>
<gene>
    <name evidence="1" type="ORF">SteCoe_6046</name>
</gene>
<dbReference type="Proteomes" id="UP000187209">
    <property type="component" value="Unassembled WGS sequence"/>
</dbReference>
<keyword evidence="2" id="KW-1185">Reference proteome</keyword>